<proteinExistence type="predicted"/>
<organism evidence="1 2">
    <name type="scientific">Candidimonas humi</name>
    <dbReference type="NCBI Taxonomy" id="683355"/>
    <lineage>
        <taxon>Bacteria</taxon>
        <taxon>Pseudomonadati</taxon>
        <taxon>Pseudomonadota</taxon>
        <taxon>Betaproteobacteria</taxon>
        <taxon>Burkholderiales</taxon>
        <taxon>Alcaligenaceae</taxon>
        <taxon>Candidimonas</taxon>
    </lineage>
</organism>
<comment type="caution">
    <text evidence="1">The sequence shown here is derived from an EMBL/GenBank/DDBJ whole genome shotgun (WGS) entry which is preliminary data.</text>
</comment>
<accession>A0ABV8NQR4</accession>
<dbReference type="EMBL" id="JBHSBV010000001">
    <property type="protein sequence ID" value="MFC4199355.1"/>
    <property type="molecule type" value="Genomic_DNA"/>
</dbReference>
<evidence type="ECO:0000313" key="2">
    <source>
        <dbReference type="Proteomes" id="UP001595848"/>
    </source>
</evidence>
<dbReference type="RefSeq" id="WP_376810902.1">
    <property type="nucleotide sequence ID" value="NZ_JBHSBV010000001.1"/>
</dbReference>
<evidence type="ECO:0000313" key="1">
    <source>
        <dbReference type="EMBL" id="MFC4199355.1"/>
    </source>
</evidence>
<reference evidence="2" key="1">
    <citation type="journal article" date="2019" name="Int. J. Syst. Evol. Microbiol.">
        <title>The Global Catalogue of Microorganisms (GCM) 10K type strain sequencing project: providing services to taxonomists for standard genome sequencing and annotation.</title>
        <authorList>
            <consortium name="The Broad Institute Genomics Platform"/>
            <consortium name="The Broad Institute Genome Sequencing Center for Infectious Disease"/>
            <person name="Wu L."/>
            <person name="Ma J."/>
        </authorList>
    </citation>
    <scope>NUCLEOTIDE SEQUENCE [LARGE SCALE GENOMIC DNA]</scope>
    <source>
        <strain evidence="2">LMG 24813</strain>
    </source>
</reference>
<keyword evidence="2" id="KW-1185">Reference proteome</keyword>
<name>A0ABV8NQR4_9BURK</name>
<gene>
    <name evidence="1" type="ORF">ACFOY1_00185</name>
</gene>
<sequence>MRELMHLETVEALELARGRARNHRYSDSAPAGAGPGREGLKLLAIYGVGKKLLAEVRVGSRPLVYLRGQPLPLGAKADAQAYRLHGITGSCVHLERRGEAHTLCLHPSQWAGG</sequence>
<protein>
    <submittedName>
        <fullName evidence="1">Uncharacterized protein</fullName>
    </submittedName>
</protein>
<dbReference type="Proteomes" id="UP001595848">
    <property type="component" value="Unassembled WGS sequence"/>
</dbReference>